<keyword evidence="4" id="KW-0418">Kinase</keyword>
<dbReference type="GO" id="GO:0016301">
    <property type="term" value="F:kinase activity"/>
    <property type="evidence" value="ECO:0007669"/>
    <property type="project" value="UniProtKB-KW"/>
</dbReference>
<feature type="domain" description="HPt" evidence="3">
    <location>
        <begin position="27"/>
        <end position="127"/>
    </location>
</feature>
<proteinExistence type="predicted"/>
<gene>
    <name evidence="4" type="ORF">GCM10011502_19390</name>
</gene>
<dbReference type="EMBL" id="BMKE01000014">
    <property type="protein sequence ID" value="GGB46134.1"/>
    <property type="molecule type" value="Genomic_DNA"/>
</dbReference>
<dbReference type="RefSeq" id="WP_188629916.1">
    <property type="nucleotide sequence ID" value="NZ_BMKE01000014.1"/>
</dbReference>
<accession>A0ABQ1INR2</accession>
<dbReference type="SUPFAM" id="SSF47226">
    <property type="entry name" value="Histidine-containing phosphotransfer domain, HPT domain"/>
    <property type="match status" value="1"/>
</dbReference>
<dbReference type="Pfam" id="PF01627">
    <property type="entry name" value="Hpt"/>
    <property type="match status" value="1"/>
</dbReference>
<protein>
    <submittedName>
        <fullName evidence="4">Histidine kinase</fullName>
    </submittedName>
</protein>
<keyword evidence="1" id="KW-0902">Two-component regulatory system</keyword>
<keyword evidence="4" id="KW-0808">Transferase</keyword>
<evidence type="ECO:0000256" key="1">
    <source>
        <dbReference type="ARBA" id="ARBA00023012"/>
    </source>
</evidence>
<sequence>MVDWQNLQAQLPLLDEHQLQRMKDELGEQVLGRLLRLFLEDGQQLGDTLQLAFMDNNTEKMASCCHSLRSACGSYGALRCQYLSEKLEQSCHQEDEANIAPQFHAWQQALTATLDEVRTRLEWCDKL</sequence>
<dbReference type="InterPro" id="IPR036641">
    <property type="entry name" value="HPT_dom_sf"/>
</dbReference>
<comment type="caution">
    <text evidence="4">The sequence shown here is derived from an EMBL/GenBank/DDBJ whole genome shotgun (WGS) entry which is preliminary data.</text>
</comment>
<evidence type="ECO:0000256" key="2">
    <source>
        <dbReference type="PROSITE-ProRule" id="PRU00110"/>
    </source>
</evidence>
<keyword evidence="5" id="KW-1185">Reference proteome</keyword>
<evidence type="ECO:0000313" key="4">
    <source>
        <dbReference type="EMBL" id="GGB46134.1"/>
    </source>
</evidence>
<reference evidence="5" key="1">
    <citation type="journal article" date="2019" name="Int. J. Syst. Evol. Microbiol.">
        <title>The Global Catalogue of Microorganisms (GCM) 10K type strain sequencing project: providing services to taxonomists for standard genome sequencing and annotation.</title>
        <authorList>
            <consortium name="The Broad Institute Genomics Platform"/>
            <consortium name="The Broad Institute Genome Sequencing Center for Infectious Disease"/>
            <person name="Wu L."/>
            <person name="Ma J."/>
        </authorList>
    </citation>
    <scope>NUCLEOTIDE SEQUENCE [LARGE SCALE GENOMIC DNA]</scope>
    <source>
        <strain evidence="5">CGMCC 1.15923</strain>
    </source>
</reference>
<dbReference type="InterPro" id="IPR008207">
    <property type="entry name" value="Sig_transdc_His_kin_Hpt_dom"/>
</dbReference>
<dbReference type="Gene3D" id="1.20.120.160">
    <property type="entry name" value="HPT domain"/>
    <property type="match status" value="1"/>
</dbReference>
<feature type="modified residue" description="Phosphohistidine" evidence="2">
    <location>
        <position position="66"/>
    </location>
</feature>
<dbReference type="PROSITE" id="PS50894">
    <property type="entry name" value="HPT"/>
    <property type="match status" value="1"/>
</dbReference>
<evidence type="ECO:0000259" key="3">
    <source>
        <dbReference type="PROSITE" id="PS50894"/>
    </source>
</evidence>
<dbReference type="Proteomes" id="UP000646152">
    <property type="component" value="Unassembled WGS sequence"/>
</dbReference>
<keyword evidence="2" id="KW-0597">Phosphoprotein</keyword>
<name>A0ABQ1INR2_9GAMM</name>
<evidence type="ECO:0000313" key="5">
    <source>
        <dbReference type="Proteomes" id="UP000646152"/>
    </source>
</evidence>
<organism evidence="4 5">
    <name type="scientific">Oceanisphaera marina</name>
    <dbReference type="NCBI Taxonomy" id="2017550"/>
    <lineage>
        <taxon>Bacteria</taxon>
        <taxon>Pseudomonadati</taxon>
        <taxon>Pseudomonadota</taxon>
        <taxon>Gammaproteobacteria</taxon>
        <taxon>Aeromonadales</taxon>
        <taxon>Aeromonadaceae</taxon>
        <taxon>Oceanisphaera</taxon>
    </lineage>
</organism>